<organism evidence="1 2">
    <name type="scientific">Popillia japonica</name>
    <name type="common">Japanese beetle</name>
    <dbReference type="NCBI Taxonomy" id="7064"/>
    <lineage>
        <taxon>Eukaryota</taxon>
        <taxon>Metazoa</taxon>
        <taxon>Ecdysozoa</taxon>
        <taxon>Arthropoda</taxon>
        <taxon>Hexapoda</taxon>
        <taxon>Insecta</taxon>
        <taxon>Pterygota</taxon>
        <taxon>Neoptera</taxon>
        <taxon>Endopterygota</taxon>
        <taxon>Coleoptera</taxon>
        <taxon>Polyphaga</taxon>
        <taxon>Scarabaeiformia</taxon>
        <taxon>Scarabaeidae</taxon>
        <taxon>Rutelinae</taxon>
        <taxon>Popillia</taxon>
    </lineage>
</organism>
<reference evidence="1 2" key="1">
    <citation type="journal article" date="2024" name="BMC Genomics">
        <title>De novo assembly and annotation of Popillia japonica's genome with initial clues to its potential as an invasive pest.</title>
        <authorList>
            <person name="Cucini C."/>
            <person name="Boschi S."/>
            <person name="Funari R."/>
            <person name="Cardaioli E."/>
            <person name="Iannotti N."/>
            <person name="Marturano G."/>
            <person name="Paoli F."/>
            <person name="Bruttini M."/>
            <person name="Carapelli A."/>
            <person name="Frati F."/>
            <person name="Nardi F."/>
        </authorList>
    </citation>
    <scope>NUCLEOTIDE SEQUENCE [LARGE SCALE GENOMIC DNA]</scope>
    <source>
        <strain evidence="1">DMR45628</strain>
    </source>
</reference>
<sequence>MFDLYRCGRIDDYNNFKRFYRHKLEDSKRSFNHSLPRNSNNKSKTIWKIIRGETTWDNSSDFSIYCKHVYTTGNKSSGVAEIGEWNEDIVINRLGENLTAIMMLQISATT</sequence>
<evidence type="ECO:0000313" key="1">
    <source>
        <dbReference type="EMBL" id="KAK9702196.1"/>
    </source>
</evidence>
<proteinExistence type="predicted"/>
<name>A0AAW1JFY6_POPJA</name>
<keyword evidence="2" id="KW-1185">Reference proteome</keyword>
<accession>A0AAW1JFY6</accession>
<comment type="caution">
    <text evidence="1">The sequence shown here is derived from an EMBL/GenBank/DDBJ whole genome shotgun (WGS) entry which is preliminary data.</text>
</comment>
<dbReference type="Proteomes" id="UP001458880">
    <property type="component" value="Unassembled WGS sequence"/>
</dbReference>
<dbReference type="EMBL" id="JASPKY010000397">
    <property type="protein sequence ID" value="KAK9702196.1"/>
    <property type="molecule type" value="Genomic_DNA"/>
</dbReference>
<protein>
    <submittedName>
        <fullName evidence="1">Uncharacterized protein</fullName>
    </submittedName>
</protein>
<gene>
    <name evidence="1" type="ORF">QE152_g30117</name>
</gene>
<evidence type="ECO:0000313" key="2">
    <source>
        <dbReference type="Proteomes" id="UP001458880"/>
    </source>
</evidence>
<dbReference type="AlphaFoldDB" id="A0AAW1JFY6"/>